<reference evidence="1" key="1">
    <citation type="submission" date="2019-08" db="EMBL/GenBank/DDBJ databases">
        <authorList>
            <person name="Kucharzyk K."/>
            <person name="Murdoch R.W."/>
            <person name="Higgins S."/>
            <person name="Loffler F."/>
        </authorList>
    </citation>
    <scope>NUCLEOTIDE SEQUENCE</scope>
</reference>
<gene>
    <name evidence="1" type="ORF">SDC9_120380</name>
</gene>
<organism evidence="1">
    <name type="scientific">bioreactor metagenome</name>
    <dbReference type="NCBI Taxonomy" id="1076179"/>
    <lineage>
        <taxon>unclassified sequences</taxon>
        <taxon>metagenomes</taxon>
        <taxon>ecological metagenomes</taxon>
    </lineage>
</organism>
<protein>
    <submittedName>
        <fullName evidence="1">Uncharacterized protein</fullName>
    </submittedName>
</protein>
<dbReference type="AlphaFoldDB" id="A0A645C6M7"/>
<proteinExistence type="predicted"/>
<dbReference type="EMBL" id="VSSQ01025340">
    <property type="protein sequence ID" value="MPM73400.1"/>
    <property type="molecule type" value="Genomic_DNA"/>
</dbReference>
<sequence length="65" mass="6908">MIAKGYFINAYIEHNCLMFAHPDGMDSAAQIEYVSVSCSSCGAKNKVPKGAVGECQYCGNLLSGN</sequence>
<comment type="caution">
    <text evidence="1">The sequence shown here is derived from an EMBL/GenBank/DDBJ whole genome shotgun (WGS) entry which is preliminary data.</text>
</comment>
<evidence type="ECO:0000313" key="1">
    <source>
        <dbReference type="EMBL" id="MPM73400.1"/>
    </source>
</evidence>
<name>A0A645C6M7_9ZZZZ</name>
<accession>A0A645C6M7</accession>